<reference evidence="6 7" key="1">
    <citation type="submission" date="2018-10" db="EMBL/GenBank/DDBJ databases">
        <title>Phylogenomics of Brevibacillus.</title>
        <authorList>
            <person name="Dunlap C."/>
        </authorList>
    </citation>
    <scope>NUCLEOTIDE SEQUENCE [LARGE SCALE GENOMIC DNA]</scope>
    <source>
        <strain evidence="6 7">JCM 15716</strain>
    </source>
</reference>
<protein>
    <submittedName>
        <fullName evidence="6">TetR/AcrR family transcriptional regulator</fullName>
    </submittedName>
</protein>
<evidence type="ECO:0000256" key="1">
    <source>
        <dbReference type="ARBA" id="ARBA00023015"/>
    </source>
</evidence>
<dbReference type="OrthoDB" id="509229at2"/>
<keyword evidence="3" id="KW-0804">Transcription</keyword>
<dbReference type="PROSITE" id="PS50977">
    <property type="entry name" value="HTH_TETR_2"/>
    <property type="match status" value="1"/>
</dbReference>
<evidence type="ECO:0000256" key="2">
    <source>
        <dbReference type="ARBA" id="ARBA00023125"/>
    </source>
</evidence>
<feature type="DNA-binding region" description="H-T-H motif" evidence="4">
    <location>
        <begin position="27"/>
        <end position="46"/>
    </location>
</feature>
<dbReference type="InterPro" id="IPR036271">
    <property type="entry name" value="Tet_transcr_reg_TetR-rel_C_sf"/>
</dbReference>
<dbReference type="AlphaFoldDB" id="A0A3M8DAU0"/>
<dbReference type="SUPFAM" id="SSF46689">
    <property type="entry name" value="Homeodomain-like"/>
    <property type="match status" value="1"/>
</dbReference>
<proteinExistence type="predicted"/>
<dbReference type="Pfam" id="PF00440">
    <property type="entry name" value="TetR_N"/>
    <property type="match status" value="1"/>
</dbReference>
<keyword evidence="2 4" id="KW-0238">DNA-binding</keyword>
<dbReference type="PRINTS" id="PR00455">
    <property type="entry name" value="HTHTETR"/>
</dbReference>
<evidence type="ECO:0000256" key="4">
    <source>
        <dbReference type="PROSITE-ProRule" id="PRU00335"/>
    </source>
</evidence>
<dbReference type="PANTHER" id="PTHR47506:SF1">
    <property type="entry name" value="HTH-TYPE TRANSCRIPTIONAL REGULATOR YJDC"/>
    <property type="match status" value="1"/>
</dbReference>
<dbReference type="Gene3D" id="1.10.357.10">
    <property type="entry name" value="Tetracycline Repressor, domain 2"/>
    <property type="match status" value="1"/>
</dbReference>
<accession>A0A3M8DAU0</accession>
<comment type="caution">
    <text evidence="6">The sequence shown here is derived from an EMBL/GenBank/DDBJ whole genome shotgun (WGS) entry which is preliminary data.</text>
</comment>
<evidence type="ECO:0000259" key="5">
    <source>
        <dbReference type="PROSITE" id="PS50977"/>
    </source>
</evidence>
<dbReference type="Proteomes" id="UP000271031">
    <property type="component" value="Unassembled WGS sequence"/>
</dbReference>
<dbReference type="SUPFAM" id="SSF48498">
    <property type="entry name" value="Tetracyclin repressor-like, C-terminal domain"/>
    <property type="match status" value="1"/>
</dbReference>
<feature type="domain" description="HTH tetR-type" evidence="5">
    <location>
        <begin position="4"/>
        <end position="64"/>
    </location>
</feature>
<dbReference type="GO" id="GO:0003677">
    <property type="term" value="F:DNA binding"/>
    <property type="evidence" value="ECO:0007669"/>
    <property type="project" value="UniProtKB-UniRule"/>
</dbReference>
<evidence type="ECO:0000313" key="7">
    <source>
        <dbReference type="Proteomes" id="UP000271031"/>
    </source>
</evidence>
<sequence length="202" mass="23304">MGDHMTKDKIKHEAMCLFAQNGYNGTALAEIAKQVGIKTPSIFAHFKGKEDLFLSVFADLSWQEVSHVEQIIENIEEATVEEKLSLIFHETCRFYLQNEVRAEFLKRTMLFPPDFLQDKIRERFITSEESLSQILREIFVAGIEAGVVRKEKTESLIAAYYCTIDGVFLQMSYYGKDAMTQRLEAAWKNFWLGITNKQAQID</sequence>
<dbReference type="Gene3D" id="1.10.10.60">
    <property type="entry name" value="Homeodomain-like"/>
    <property type="match status" value="1"/>
</dbReference>
<dbReference type="EMBL" id="RHHQ01000015">
    <property type="protein sequence ID" value="RNB85098.1"/>
    <property type="molecule type" value="Genomic_DNA"/>
</dbReference>
<dbReference type="InterPro" id="IPR001647">
    <property type="entry name" value="HTH_TetR"/>
</dbReference>
<dbReference type="PANTHER" id="PTHR47506">
    <property type="entry name" value="TRANSCRIPTIONAL REGULATORY PROTEIN"/>
    <property type="match status" value="1"/>
</dbReference>
<organism evidence="6 7">
    <name type="scientific">Brevibacillus fluminis</name>
    <dbReference type="NCBI Taxonomy" id="511487"/>
    <lineage>
        <taxon>Bacteria</taxon>
        <taxon>Bacillati</taxon>
        <taxon>Bacillota</taxon>
        <taxon>Bacilli</taxon>
        <taxon>Bacillales</taxon>
        <taxon>Paenibacillaceae</taxon>
        <taxon>Brevibacillus</taxon>
    </lineage>
</organism>
<name>A0A3M8DAU0_9BACL</name>
<keyword evidence="7" id="KW-1185">Reference proteome</keyword>
<evidence type="ECO:0000313" key="6">
    <source>
        <dbReference type="EMBL" id="RNB85098.1"/>
    </source>
</evidence>
<keyword evidence="1" id="KW-0805">Transcription regulation</keyword>
<gene>
    <name evidence="6" type="ORF">EDM56_19515</name>
</gene>
<evidence type="ECO:0000256" key="3">
    <source>
        <dbReference type="ARBA" id="ARBA00023163"/>
    </source>
</evidence>
<dbReference type="InterPro" id="IPR009057">
    <property type="entry name" value="Homeodomain-like_sf"/>
</dbReference>